<dbReference type="SMR" id="A0A829GS18"/>
<dbReference type="HAMAP" id="MF_01851">
    <property type="entry name" value="UPF0637"/>
    <property type="match status" value="1"/>
</dbReference>
<dbReference type="EMBL" id="ANJZ01000157">
    <property type="protein sequence ID" value="EPC62904.1"/>
    <property type="molecule type" value="Genomic_DNA"/>
</dbReference>
<gene>
    <name evidence="2" type="ORF">Lpp14_06290</name>
</gene>
<comment type="similarity">
    <text evidence="1">Belongs to the UPF0637 family.</text>
</comment>
<dbReference type="Pfam" id="PF06335">
    <property type="entry name" value="DUF1054"/>
    <property type="match status" value="1"/>
</dbReference>
<comment type="caution">
    <text evidence="2">The sequence shown here is derived from an EMBL/GenBank/DDBJ whole genome shotgun (WGS) entry which is preliminary data.</text>
</comment>
<evidence type="ECO:0000256" key="1">
    <source>
        <dbReference type="HAMAP-Rule" id="MF_01851"/>
    </source>
</evidence>
<organism evidence="2 3">
    <name type="scientific">Lacticaseibacillus paracasei subsp. paracasei Lpp14</name>
    <dbReference type="NCBI Taxonomy" id="1256204"/>
    <lineage>
        <taxon>Bacteria</taxon>
        <taxon>Bacillati</taxon>
        <taxon>Bacillota</taxon>
        <taxon>Bacilli</taxon>
        <taxon>Lactobacillales</taxon>
        <taxon>Lactobacillaceae</taxon>
        <taxon>Lacticaseibacillus</taxon>
    </lineage>
</organism>
<protein>
    <recommendedName>
        <fullName evidence="1">UPF0637 protein Lpp14_06290</fullName>
    </recommendedName>
</protein>
<dbReference type="InterPro" id="IPR009403">
    <property type="entry name" value="UPF0637"/>
</dbReference>
<proteinExistence type="inferred from homology"/>
<sequence length="201" mass="22830">MVLFTLEDFAVFKATTLATRMHLIREQLDPKFAEAATVIVPLLQTDQQQAIYSHIAKHQRRYRNPPPNTWVAFSTSSRGYKMVPHLALGFWDDRLFLWLSVLRESKPASRVLTGITAMATTLPGKWQVAGEHTDKAMLPLTSANLATVGARFQTIKKAEFLLGKVYLADDPIWADPVRLWQDIQQRVVALKPMFDQLVQNV</sequence>
<accession>A0A829GS18</accession>
<evidence type="ECO:0000313" key="2">
    <source>
        <dbReference type="EMBL" id="EPC62904.1"/>
    </source>
</evidence>
<dbReference type="Proteomes" id="UP000014264">
    <property type="component" value="Unassembled WGS sequence"/>
</dbReference>
<dbReference type="InterPro" id="IPR053707">
    <property type="entry name" value="UPF0637_domain_sf"/>
</dbReference>
<name>A0A829GS18_LACPA</name>
<dbReference type="SUPFAM" id="SSF142913">
    <property type="entry name" value="YktB/PF0168-like"/>
    <property type="match status" value="1"/>
</dbReference>
<dbReference type="Gene3D" id="3.30.930.20">
    <property type="entry name" value="Protein of unknown function DUF1054"/>
    <property type="match status" value="1"/>
</dbReference>
<dbReference type="AlphaFoldDB" id="A0A829GS18"/>
<reference evidence="2 3" key="1">
    <citation type="journal article" date="2013" name="PLoS ONE">
        <title>Lactobacillus paracasei comparative genomics: towards species pan-genome definition and exploitation of diversity.</title>
        <authorList>
            <person name="Smokvina T."/>
            <person name="Wels M."/>
            <person name="Polka J."/>
            <person name="Chervaux C."/>
            <person name="Brisse S."/>
            <person name="Boekhorst J."/>
            <person name="van Hylckama Vlieg J.E."/>
            <person name="Siezen R.J."/>
        </authorList>
    </citation>
    <scope>NUCLEOTIDE SEQUENCE [LARGE SCALE GENOMIC DNA]</scope>
    <source>
        <strain evidence="2 3">Lpp14</strain>
    </source>
</reference>
<evidence type="ECO:0000313" key="3">
    <source>
        <dbReference type="Proteomes" id="UP000014264"/>
    </source>
</evidence>